<keyword evidence="2" id="KW-0597">Phosphoprotein</keyword>
<organism evidence="5 6">
    <name type="scientific">memana virus</name>
    <dbReference type="NCBI Taxonomy" id="2940997"/>
    <lineage>
        <taxon>Viruses</taxon>
        <taxon>Riboviria</taxon>
        <taxon>Orthornavirae</taxon>
        <taxon>Negarnaviricota</taxon>
        <taxon>Haploviricotina</taxon>
        <taxon>Monjiviricetes</taxon>
        <taxon>Mononegavirales</taxon>
        <taxon>Paramyxoviridae</taxon>
        <taxon>Orthoparamyxovirinae</taxon>
        <taxon>Jeilongvirus</taxon>
        <taxon>Jeilongvirus gueckedouense</taxon>
    </lineage>
</organism>
<keyword evidence="6" id="KW-1185">Reference proteome</keyword>
<evidence type="ECO:0000256" key="3">
    <source>
        <dbReference type="ARBA" id="ARBA00022953"/>
    </source>
</evidence>
<dbReference type="Proteomes" id="UP001268164">
    <property type="component" value="Segment"/>
</dbReference>
<evidence type="ECO:0000256" key="4">
    <source>
        <dbReference type="SAM" id="MobiDB-lite"/>
    </source>
</evidence>
<gene>
    <name evidence="5" type="primary">P/V/C</name>
</gene>
<sequence>MSDYLSKQRAKSVDNGIKILEDLEKERKESRDDSPTKEAAGPIPKKKPRTKSRPTILPTDRSGSDVSAGPAGSGETSEYGSGEAAMSSIRSDELPSEYNQSTRAGGSDNPRDGKSDGRNTSGDGSDGDGGSGKVAGSSGTNSAGENQPADGSSLASLSLSDIEKILTLDEESERLDRTGEVAEGMSVTEATAEGIEEILNAPPSNVHRRLRGVKEAITDTTLYDHGGKVVKRGIDGNTASTAWTGEPSLEHGAARSAPPSRLPLDPESVLAGYAPSIAENALGTDVQHQISKYLDYNFGIREMMILMLAKQDLLMLKLKDLDKLQRETNEIKRVLDNFGITLSTLEGYLESMMVVIPSSGKNPAKDATEPNPDLRPVIGRDRARGYAEIIEKRVTFDDITLDSAATGPDKVSDEFLNFDLDFDSNNAANFVPTEDENTMRLIFAMIEEHIKDPEQVRTLKEWIFEKVGVFPLDEIYKMVMDTIEPGGLSGK</sequence>
<protein>
    <recommendedName>
        <fullName evidence="1">Phosphoprotein</fullName>
    </recommendedName>
</protein>
<dbReference type="EMBL" id="OK623363">
    <property type="protein sequence ID" value="UQM99606.1"/>
    <property type="molecule type" value="Viral_cRNA"/>
</dbReference>
<dbReference type="Pfam" id="PF03210">
    <property type="entry name" value="Paramyx_P_V_C"/>
    <property type="match status" value="1"/>
</dbReference>
<evidence type="ECO:0000313" key="6">
    <source>
        <dbReference type="Proteomes" id="UP001268164"/>
    </source>
</evidence>
<reference evidence="5" key="1">
    <citation type="journal article" date="2022" name="bioRxiv">
        <title>The characterization of multiple novel paramyxovirus species highlights the diverse nature of the subfamily Orthoparamyxovirinae.</title>
        <authorList>
            <person name="Vanmechelen B."/>
            <person name="Meurs S."/>
            <person name="Horemans M."/>
            <person name="Loosen A."/>
            <person name="Maes T.J."/>
            <person name="Laenen L."/>
            <person name="Vergote V."/>
            <person name="Koundouno F.R."/>
            <person name="Magassouba N."/>
            <person name="Konde M.K."/>
            <person name="Conde I.S."/>
            <person name="Carroll M.W."/>
            <person name="Maes P."/>
        </authorList>
    </citation>
    <scope>NUCLEOTIDE SEQUENCE</scope>
    <source>
        <strain evidence="5">GN/Meliandou/Mn/1/2018</strain>
    </source>
</reference>
<dbReference type="Gene3D" id="1.20.5.110">
    <property type="match status" value="1"/>
</dbReference>
<name>A0AAE9HTA0_9MONO</name>
<proteinExistence type="predicted"/>
<evidence type="ECO:0000313" key="5">
    <source>
        <dbReference type="EMBL" id="UQM99606.1"/>
    </source>
</evidence>
<evidence type="ECO:0000256" key="2">
    <source>
        <dbReference type="ARBA" id="ARBA00022553"/>
    </source>
</evidence>
<dbReference type="InterPro" id="IPR004897">
    <property type="entry name" value="P/V_Pprotein_paramyxoviral"/>
</dbReference>
<accession>A0AAE9HTA0</accession>
<feature type="region of interest" description="Disordered" evidence="4">
    <location>
        <begin position="241"/>
        <end position="261"/>
    </location>
</feature>
<keyword evidence="3" id="KW-0693">Viral RNA replication</keyword>
<feature type="compositionally biased region" description="Low complexity" evidence="4">
    <location>
        <begin position="73"/>
        <end position="85"/>
    </location>
</feature>
<evidence type="ECO:0000256" key="1">
    <source>
        <dbReference type="ARBA" id="ARBA00020572"/>
    </source>
</evidence>
<feature type="region of interest" description="Disordered" evidence="4">
    <location>
        <begin position="1"/>
        <end position="155"/>
    </location>
</feature>
<feature type="compositionally biased region" description="Basic and acidic residues" evidence="4">
    <location>
        <begin position="19"/>
        <end position="36"/>
    </location>
</feature>